<dbReference type="PANTHER" id="PTHR45808">
    <property type="entry name" value="RHO GTPASE-ACTIVATING PROTEIN 68F"/>
    <property type="match status" value="1"/>
</dbReference>
<feature type="region of interest" description="Disordered" evidence="1">
    <location>
        <begin position="873"/>
        <end position="985"/>
    </location>
</feature>
<feature type="domain" description="Rho-GAP" evidence="3">
    <location>
        <begin position="40"/>
        <end position="237"/>
    </location>
</feature>
<dbReference type="SMART" id="SM00324">
    <property type="entry name" value="RhoGAP"/>
    <property type="match status" value="1"/>
</dbReference>
<dbReference type="PANTHER" id="PTHR45808:SF2">
    <property type="entry name" value="RHO GTPASE-ACTIVATING PROTEIN 68F"/>
    <property type="match status" value="1"/>
</dbReference>
<feature type="compositionally biased region" description="Low complexity" evidence="1">
    <location>
        <begin position="794"/>
        <end position="809"/>
    </location>
</feature>
<accession>A0ABM1ADY1</accession>
<dbReference type="SUPFAM" id="SSF48350">
    <property type="entry name" value="GTPase activation domain, GAP"/>
    <property type="match status" value="1"/>
</dbReference>
<keyword evidence="2" id="KW-1133">Transmembrane helix</keyword>
<keyword evidence="2" id="KW-0472">Membrane</keyword>
<evidence type="ECO:0000259" key="3">
    <source>
        <dbReference type="PROSITE" id="PS50238"/>
    </source>
</evidence>
<dbReference type="Pfam" id="PF00620">
    <property type="entry name" value="RhoGAP"/>
    <property type="match status" value="1"/>
</dbReference>
<sequence>MLFSKIRKWLSSKKFKCKKKTDRELSELEIIAAKMSILGKPLNRVPVVFVKDCGYIPSVLTNAAWYIEKHIKTPELFQTQGSTSKVNTLIYQMSVPRFTRVRNANVHDVIEVVKTFLVRLPDPLLPDDVCDAMIEASESDNNHCGAILSKLRQNKPAHFAILHFMMKLLGKVAQYVEYNNMDVRKLATIFVLDILKPLKLDDTTNHVPLNFPTDRMQRLPYLIMVVENLILNINIFRSGTCSPLPRSNAPSPRGEWNNSPAFLRSTPCTPPGTPPPDVTAELTGKLLQKKEQETGIDRRGSQSVQDNVAAEVGMDTRSLSPAGVSQMFLNTSHTRERDAPSRPSASSHPVVRDTPANHPVVRDTPASHPVVRDTAASHPVVRDTPASHPVVRDTAASHPVVRDTAASHSPPVGATSTQPIISDMSEVDQERRGWREMTGRFSAETLPLGHCSDEKRSWLSRRPSVRSTRAARSEERQRSGFEPRETSPIAGMSTLGASPPSRDKSPDRQTCREKKGEVERAKEKKAEAEKEGGEQEVATKDEACNTSLAYSLETPVDGPPETVEDSEEVARQSTSSQTKRLSASPKRPVKRTSKSVDQKTSKGAGKSFFKTPSAESKTKPKYAENSLKRKASSADIKTQRSASREKKKEKEPSPVVTRPKRSVISSSVKKKKTKGGKPKHNKTAGTSCSTPPASRHSPVDGYRTFQPEEEMTPWKDGPSDGDVNQDSDGLSLLAHTIKNPRILRTSPLYAAGVTPQEPQPSSSPDMPNQQDVLKSASPGSLSRPVHKATSPMPQQACASSTSSSCSFQSVDVKRSPRTAPFSLHKETPARANKSPKRARARGKADGHNAITVNSELISKHKDCTDVVAKCHVTRGHSPPRRPISGKKNSPVSCRSDRYHPHDILSKYPQQQRYYQSPKRTKRQMVSPQQSSQQQQQQQQQQQRQQAAEKSPVVVTHTHAKTQSRACGDHEEADDEETNDRQGTTLQGRISCITESGSFHRLKVTVKDGHTCPMLLHRQRLQQSGVSDVHDMRPRCQGMAEWVLDISLVVLALSCTCVLVYVYQNQ</sequence>
<feature type="transmembrane region" description="Helical" evidence="2">
    <location>
        <begin position="1041"/>
        <end position="1062"/>
    </location>
</feature>
<feature type="compositionally biased region" description="Basic and acidic residues" evidence="1">
    <location>
        <begin position="642"/>
        <end position="652"/>
    </location>
</feature>
<dbReference type="RefSeq" id="XP_012945850.1">
    <property type="nucleotide sequence ID" value="XM_013090396.2"/>
</dbReference>
<feature type="compositionally biased region" description="Polar residues" evidence="1">
    <location>
        <begin position="683"/>
        <end position="692"/>
    </location>
</feature>
<protein>
    <submittedName>
        <fullName evidence="5">Bromodomain-containing protein 4B</fullName>
    </submittedName>
</protein>
<feature type="compositionally biased region" description="Basic and acidic residues" evidence="1">
    <location>
        <begin position="471"/>
        <end position="485"/>
    </location>
</feature>
<feature type="region of interest" description="Disordered" evidence="1">
    <location>
        <begin position="332"/>
        <end position="432"/>
    </location>
</feature>
<feature type="compositionally biased region" description="Polar residues" evidence="1">
    <location>
        <begin position="571"/>
        <end position="581"/>
    </location>
</feature>
<dbReference type="GeneID" id="101864040"/>
<dbReference type="CDD" id="cd00159">
    <property type="entry name" value="RhoGAP"/>
    <property type="match status" value="1"/>
</dbReference>
<keyword evidence="2" id="KW-0812">Transmembrane</keyword>
<feature type="compositionally biased region" description="Basic and acidic residues" evidence="1">
    <location>
        <begin position="501"/>
        <end position="543"/>
    </location>
</feature>
<feature type="compositionally biased region" description="Polar residues" evidence="1">
    <location>
        <begin position="759"/>
        <end position="780"/>
    </location>
</feature>
<keyword evidence="4" id="KW-1185">Reference proteome</keyword>
<dbReference type="Gene3D" id="1.10.555.10">
    <property type="entry name" value="Rho GTPase activation protein"/>
    <property type="match status" value="1"/>
</dbReference>
<evidence type="ECO:0000313" key="4">
    <source>
        <dbReference type="Proteomes" id="UP000694888"/>
    </source>
</evidence>
<feature type="compositionally biased region" description="Basic residues" evidence="1">
    <location>
        <begin position="668"/>
        <end position="682"/>
    </location>
</feature>
<name>A0ABM1ADY1_APLCA</name>
<feature type="region of interest" description="Disordered" evidence="1">
    <location>
        <begin position="459"/>
        <end position="853"/>
    </location>
</feature>
<dbReference type="InterPro" id="IPR008936">
    <property type="entry name" value="Rho_GTPase_activation_prot"/>
</dbReference>
<proteinExistence type="predicted"/>
<organism evidence="4 5">
    <name type="scientific">Aplysia californica</name>
    <name type="common">California sea hare</name>
    <dbReference type="NCBI Taxonomy" id="6500"/>
    <lineage>
        <taxon>Eukaryota</taxon>
        <taxon>Metazoa</taxon>
        <taxon>Spiralia</taxon>
        <taxon>Lophotrochozoa</taxon>
        <taxon>Mollusca</taxon>
        <taxon>Gastropoda</taxon>
        <taxon>Heterobranchia</taxon>
        <taxon>Euthyneura</taxon>
        <taxon>Tectipleura</taxon>
        <taxon>Aplysiida</taxon>
        <taxon>Aplysioidea</taxon>
        <taxon>Aplysiidae</taxon>
        <taxon>Aplysia</taxon>
    </lineage>
</organism>
<dbReference type="PROSITE" id="PS50238">
    <property type="entry name" value="RHOGAP"/>
    <property type="match status" value="1"/>
</dbReference>
<dbReference type="InterPro" id="IPR000198">
    <property type="entry name" value="RhoGAP_dom"/>
</dbReference>
<feature type="compositionally biased region" description="Basic and acidic residues" evidence="1">
    <location>
        <begin position="894"/>
        <end position="904"/>
    </location>
</feature>
<evidence type="ECO:0000313" key="5">
    <source>
        <dbReference type="RefSeq" id="XP_012945850.1"/>
    </source>
</evidence>
<gene>
    <name evidence="5" type="primary">LOC101864040</name>
</gene>
<feature type="compositionally biased region" description="Low complexity" evidence="1">
    <location>
        <begin position="928"/>
        <end position="945"/>
    </location>
</feature>
<reference evidence="5" key="1">
    <citation type="submission" date="2025-08" db="UniProtKB">
        <authorList>
            <consortium name="RefSeq"/>
        </authorList>
    </citation>
    <scope>IDENTIFICATION</scope>
</reference>
<evidence type="ECO:0000256" key="1">
    <source>
        <dbReference type="SAM" id="MobiDB-lite"/>
    </source>
</evidence>
<dbReference type="Proteomes" id="UP000694888">
    <property type="component" value="Unplaced"/>
</dbReference>
<evidence type="ECO:0000256" key="2">
    <source>
        <dbReference type="SAM" id="Phobius"/>
    </source>
</evidence>